<dbReference type="Proteomes" id="UP001374584">
    <property type="component" value="Unassembled WGS sequence"/>
</dbReference>
<dbReference type="GO" id="GO:2000694">
    <property type="term" value="P:regulation of phragmoplast microtubule organization"/>
    <property type="evidence" value="ECO:0007669"/>
    <property type="project" value="InterPro"/>
</dbReference>
<proteinExistence type="predicted"/>
<feature type="compositionally biased region" description="Polar residues" evidence="1">
    <location>
        <begin position="129"/>
        <end position="147"/>
    </location>
</feature>
<keyword evidence="3" id="KW-1185">Reference proteome</keyword>
<dbReference type="EMBL" id="JAYMYR010000011">
    <property type="protein sequence ID" value="KAK7332977.1"/>
    <property type="molecule type" value="Genomic_DNA"/>
</dbReference>
<comment type="caution">
    <text evidence="2">The sequence shown here is derived from an EMBL/GenBank/DDBJ whole genome shotgun (WGS) entry which is preliminary data.</text>
</comment>
<evidence type="ECO:0000313" key="2">
    <source>
        <dbReference type="EMBL" id="KAK7332977.1"/>
    </source>
</evidence>
<dbReference type="PANTHER" id="PTHR35728:SF1">
    <property type="entry name" value="MICROTUBULE-BINDING PROTEIN TANGLED-RELATED"/>
    <property type="match status" value="1"/>
</dbReference>
<evidence type="ECO:0000313" key="3">
    <source>
        <dbReference type="Proteomes" id="UP001374584"/>
    </source>
</evidence>
<feature type="region of interest" description="Disordered" evidence="1">
    <location>
        <begin position="358"/>
        <end position="391"/>
    </location>
</feature>
<evidence type="ECO:0008006" key="4">
    <source>
        <dbReference type="Google" id="ProtNLM"/>
    </source>
</evidence>
<dbReference type="GO" id="GO:0008017">
    <property type="term" value="F:microtubule binding"/>
    <property type="evidence" value="ECO:0007669"/>
    <property type="project" value="InterPro"/>
</dbReference>
<organism evidence="2 3">
    <name type="scientific">Phaseolus coccineus</name>
    <name type="common">Scarlet runner bean</name>
    <name type="synonym">Phaseolus multiflorus</name>
    <dbReference type="NCBI Taxonomy" id="3886"/>
    <lineage>
        <taxon>Eukaryota</taxon>
        <taxon>Viridiplantae</taxon>
        <taxon>Streptophyta</taxon>
        <taxon>Embryophyta</taxon>
        <taxon>Tracheophyta</taxon>
        <taxon>Spermatophyta</taxon>
        <taxon>Magnoliopsida</taxon>
        <taxon>eudicotyledons</taxon>
        <taxon>Gunneridae</taxon>
        <taxon>Pentapetalae</taxon>
        <taxon>rosids</taxon>
        <taxon>fabids</taxon>
        <taxon>Fabales</taxon>
        <taxon>Fabaceae</taxon>
        <taxon>Papilionoideae</taxon>
        <taxon>50 kb inversion clade</taxon>
        <taxon>NPAAA clade</taxon>
        <taxon>indigoferoid/millettioid clade</taxon>
        <taxon>Phaseoleae</taxon>
        <taxon>Phaseolus</taxon>
    </lineage>
</organism>
<gene>
    <name evidence="2" type="ORF">VNO80_29737</name>
</gene>
<protein>
    <recommendedName>
        <fullName evidence="4">Microtubule-binding protein TANGLED</fullName>
    </recommendedName>
</protein>
<dbReference type="GO" id="GO:0009574">
    <property type="term" value="C:preprophase band"/>
    <property type="evidence" value="ECO:0007669"/>
    <property type="project" value="TreeGrafter"/>
</dbReference>
<dbReference type="GO" id="GO:0005875">
    <property type="term" value="C:microtubule associated complex"/>
    <property type="evidence" value="ECO:0007669"/>
    <property type="project" value="TreeGrafter"/>
</dbReference>
<feature type="region of interest" description="Disordered" evidence="1">
    <location>
        <begin position="122"/>
        <end position="171"/>
    </location>
</feature>
<feature type="region of interest" description="Disordered" evidence="1">
    <location>
        <begin position="277"/>
        <end position="296"/>
    </location>
</feature>
<evidence type="ECO:0000256" key="1">
    <source>
        <dbReference type="SAM" id="MobiDB-lite"/>
    </source>
</evidence>
<name>A0AAN9LEG7_PHACN</name>
<dbReference type="GO" id="GO:0000911">
    <property type="term" value="P:cytokinesis by cell plate formation"/>
    <property type="evidence" value="ECO:0007669"/>
    <property type="project" value="TreeGrafter"/>
</dbReference>
<dbReference type="InterPro" id="IPR044709">
    <property type="entry name" value="TAN1"/>
</dbReference>
<dbReference type="PANTHER" id="PTHR35728">
    <property type="entry name" value="MICROTUBULE-BINDING PROTEIN TANGLED-RELATED"/>
    <property type="match status" value="1"/>
</dbReference>
<reference evidence="2 3" key="1">
    <citation type="submission" date="2024-01" db="EMBL/GenBank/DDBJ databases">
        <title>The genomes of 5 underutilized Papilionoideae crops provide insights into root nodulation and disease resistanc.</title>
        <authorList>
            <person name="Jiang F."/>
        </authorList>
    </citation>
    <scope>NUCLEOTIDE SEQUENCE [LARGE SCALE GENOMIC DNA]</scope>
    <source>
        <strain evidence="2">JINMINGXINNONG_FW02</strain>
        <tissue evidence="2">Leaves</tissue>
    </source>
</reference>
<dbReference type="AlphaFoldDB" id="A0AAN9LEG7"/>
<sequence length="391" mass="43475">MIGRTSTKQSKMLALNPVLIRETLNKVDQCMVRLQELQYTVAGGTKVVSGVSLSPGSTKGYQKTSLRWKQESLIRSKHNVARRSPPSEEWRQMSLPAMLVDETVGEILQASQFAREIVSAVSKKKATKDPQTPLSQLSNQKADPENTQLHHRRRKEKQMKVLSDSPPRQRARSRINFKVSPPKAAEFEKENNVVKCLAKKVSTKNRACGSKSSKTVKFTNPLFLSTHFSRQKQFFKTEAPVISRNMGTQHKCLIKSPPEKASQFQGKVKNPSTVSISSSLARPTTTSLSKSSPKRWVRPFSPSRVATRFLASSPLKSKKTTQNIDGVVNLRKCSSKGSLTSKLCRSFSPSRLATRFVSPLKRKKNAPQSDGIVNGVKQRPASSAKIHAPKN</sequence>
<accession>A0AAN9LEG7</accession>